<comment type="caution">
    <text evidence="1">The sequence shown here is derived from an EMBL/GenBank/DDBJ whole genome shotgun (WGS) entry which is preliminary data.</text>
</comment>
<dbReference type="EMBL" id="JAIWYP010000002">
    <property type="protein sequence ID" value="KAH3872919.1"/>
    <property type="molecule type" value="Genomic_DNA"/>
</dbReference>
<protein>
    <submittedName>
        <fullName evidence="1">Uncharacterized protein</fullName>
    </submittedName>
</protein>
<proteinExistence type="predicted"/>
<evidence type="ECO:0000313" key="2">
    <source>
        <dbReference type="Proteomes" id="UP000828390"/>
    </source>
</evidence>
<accession>A0A9D4MC08</accession>
<sequence>MDFRVFPEVKSWLRGVRFASKPEITVADQRIVSSLTLTGIETLLTSGFPDP</sequence>
<dbReference type="AlphaFoldDB" id="A0A9D4MC08"/>
<gene>
    <name evidence="1" type="ORF">DPMN_036142</name>
</gene>
<keyword evidence="2" id="KW-1185">Reference proteome</keyword>
<reference evidence="1" key="2">
    <citation type="submission" date="2020-11" db="EMBL/GenBank/DDBJ databases">
        <authorList>
            <person name="McCartney M.A."/>
            <person name="Auch B."/>
            <person name="Kono T."/>
            <person name="Mallez S."/>
            <person name="Becker A."/>
            <person name="Gohl D.M."/>
            <person name="Silverstein K.A.T."/>
            <person name="Koren S."/>
            <person name="Bechman K.B."/>
            <person name="Herman A."/>
            <person name="Abrahante J.E."/>
            <person name="Garbe J."/>
        </authorList>
    </citation>
    <scope>NUCLEOTIDE SEQUENCE</scope>
    <source>
        <strain evidence="1">Duluth1</strain>
        <tissue evidence="1">Whole animal</tissue>
    </source>
</reference>
<organism evidence="1 2">
    <name type="scientific">Dreissena polymorpha</name>
    <name type="common">Zebra mussel</name>
    <name type="synonym">Mytilus polymorpha</name>
    <dbReference type="NCBI Taxonomy" id="45954"/>
    <lineage>
        <taxon>Eukaryota</taxon>
        <taxon>Metazoa</taxon>
        <taxon>Spiralia</taxon>
        <taxon>Lophotrochozoa</taxon>
        <taxon>Mollusca</taxon>
        <taxon>Bivalvia</taxon>
        <taxon>Autobranchia</taxon>
        <taxon>Heteroconchia</taxon>
        <taxon>Euheterodonta</taxon>
        <taxon>Imparidentia</taxon>
        <taxon>Neoheterodontei</taxon>
        <taxon>Myida</taxon>
        <taxon>Dreissenoidea</taxon>
        <taxon>Dreissenidae</taxon>
        <taxon>Dreissena</taxon>
    </lineage>
</organism>
<name>A0A9D4MC08_DREPO</name>
<evidence type="ECO:0000313" key="1">
    <source>
        <dbReference type="EMBL" id="KAH3872919.1"/>
    </source>
</evidence>
<reference evidence="1" key="1">
    <citation type="journal article" date="2019" name="bioRxiv">
        <title>The Genome of the Zebra Mussel, Dreissena polymorpha: A Resource for Invasive Species Research.</title>
        <authorList>
            <person name="McCartney M.A."/>
            <person name="Auch B."/>
            <person name="Kono T."/>
            <person name="Mallez S."/>
            <person name="Zhang Y."/>
            <person name="Obille A."/>
            <person name="Becker A."/>
            <person name="Abrahante J.E."/>
            <person name="Garbe J."/>
            <person name="Badalamenti J.P."/>
            <person name="Herman A."/>
            <person name="Mangelson H."/>
            <person name="Liachko I."/>
            <person name="Sullivan S."/>
            <person name="Sone E.D."/>
            <person name="Koren S."/>
            <person name="Silverstein K.A.T."/>
            <person name="Beckman K.B."/>
            <person name="Gohl D.M."/>
        </authorList>
    </citation>
    <scope>NUCLEOTIDE SEQUENCE</scope>
    <source>
        <strain evidence="1">Duluth1</strain>
        <tissue evidence="1">Whole animal</tissue>
    </source>
</reference>
<dbReference type="Proteomes" id="UP000828390">
    <property type="component" value="Unassembled WGS sequence"/>
</dbReference>